<organism evidence="1 2">
    <name type="scientific">Bathymodiolus thermophilus thioautotrophic gill symbiont</name>
    <dbReference type="NCBI Taxonomy" id="2360"/>
    <lineage>
        <taxon>Bacteria</taxon>
        <taxon>Pseudomonadati</taxon>
        <taxon>Pseudomonadota</taxon>
        <taxon>Gammaproteobacteria</taxon>
        <taxon>sulfur-oxidizing symbionts</taxon>
    </lineage>
</organism>
<keyword evidence="2" id="KW-1185">Reference proteome</keyword>
<dbReference type="Proteomes" id="UP000643672">
    <property type="component" value="Unassembled WGS sequence"/>
</dbReference>
<evidence type="ECO:0000313" key="2">
    <source>
        <dbReference type="Proteomes" id="UP000643672"/>
    </source>
</evidence>
<dbReference type="AlphaFoldDB" id="A0A8H9CG18"/>
<gene>
    <name evidence="1" type="ORF">THERMOS_400</name>
</gene>
<dbReference type="EMBL" id="CAESAQ020000021">
    <property type="protein sequence ID" value="CAB5495893.1"/>
    <property type="molecule type" value="Genomic_DNA"/>
</dbReference>
<proteinExistence type="predicted"/>
<reference evidence="1 2" key="1">
    <citation type="submission" date="2020-05" db="EMBL/GenBank/DDBJ databases">
        <authorList>
            <person name="Petersen J."/>
            <person name="Sayavedra L."/>
        </authorList>
    </citation>
    <scope>NUCLEOTIDE SEQUENCE [LARGE SCALE GENOMIC DNA]</scope>
    <source>
        <strain evidence="1">B thermophilus SOXS</strain>
    </source>
</reference>
<name>A0A8H9CG18_9GAMM</name>
<comment type="caution">
    <text evidence="1">The sequence shown here is derived from an EMBL/GenBank/DDBJ whole genome shotgun (WGS) entry which is preliminary data.</text>
</comment>
<sequence>MQALLMGIFFILFKKRRYTFMNKTFILKLFLNYDCDF</sequence>
<accession>A0A8H9CG18</accession>
<protein>
    <submittedName>
        <fullName evidence="1">Uncharacterized protein</fullName>
    </submittedName>
</protein>
<evidence type="ECO:0000313" key="1">
    <source>
        <dbReference type="EMBL" id="CAB5495893.1"/>
    </source>
</evidence>